<sequence>MASNVVFQQDFTINGGDFVNAGESSCKIRTVLKEIGIDAAIIRRVAIAAYEAEMNVVMYAKQGTMHFLVTPKKIHLTVEDRGQGIENIERAMQPGFSTATEEMREMGFGAGMGLPNIKKNADVFNISSTVGKGTTLKLTFELNGKQN</sequence>
<comment type="caution">
    <text evidence="2">The sequence shown here is derived from an EMBL/GenBank/DDBJ whole genome shotgun (WGS) entry which is preliminary data.</text>
</comment>
<proteinExistence type="predicted"/>
<accession>A0A0S8GG35</accession>
<name>A0A0S8GG35_UNCW3</name>
<reference evidence="2 3" key="1">
    <citation type="journal article" date="2015" name="Microbiome">
        <title>Genomic resolution of linkages in carbon, nitrogen, and sulfur cycling among widespread estuary sediment bacteria.</title>
        <authorList>
            <person name="Baker B.J."/>
            <person name="Lazar C.S."/>
            <person name="Teske A.P."/>
            <person name="Dick G.J."/>
        </authorList>
    </citation>
    <scope>NUCLEOTIDE SEQUENCE [LARGE SCALE GENOMIC DNA]</scope>
    <source>
        <strain evidence="2">SM23_60</strain>
    </source>
</reference>
<dbReference type="InterPro" id="IPR036890">
    <property type="entry name" value="HATPase_C_sf"/>
</dbReference>
<dbReference type="Gene3D" id="3.30.565.10">
    <property type="entry name" value="Histidine kinase-like ATPase, C-terminal domain"/>
    <property type="match status" value="1"/>
</dbReference>
<dbReference type="SUPFAM" id="SSF55874">
    <property type="entry name" value="ATPase domain of HSP90 chaperone/DNA topoisomerase II/histidine kinase"/>
    <property type="match status" value="1"/>
</dbReference>
<evidence type="ECO:0000259" key="1">
    <source>
        <dbReference type="Pfam" id="PF13581"/>
    </source>
</evidence>
<dbReference type="Proteomes" id="UP000051096">
    <property type="component" value="Unassembled WGS sequence"/>
</dbReference>
<gene>
    <name evidence="2" type="ORF">AMJ87_06410</name>
</gene>
<dbReference type="AlphaFoldDB" id="A0A0S8GG35"/>
<dbReference type="InterPro" id="IPR003594">
    <property type="entry name" value="HATPase_dom"/>
</dbReference>
<protein>
    <submittedName>
        <fullName evidence="2">Anti-sigma regulatory factor</fullName>
    </submittedName>
</protein>
<evidence type="ECO:0000313" key="3">
    <source>
        <dbReference type="Proteomes" id="UP000051096"/>
    </source>
</evidence>
<dbReference type="EMBL" id="LJUO01000051">
    <property type="protein sequence ID" value="KPK71854.1"/>
    <property type="molecule type" value="Genomic_DNA"/>
</dbReference>
<evidence type="ECO:0000313" key="2">
    <source>
        <dbReference type="EMBL" id="KPK71854.1"/>
    </source>
</evidence>
<dbReference type="Pfam" id="PF13581">
    <property type="entry name" value="HATPase_c_2"/>
    <property type="match status" value="1"/>
</dbReference>
<organism evidence="2 3">
    <name type="scientific">candidate division WOR_3 bacterium SM23_60</name>
    <dbReference type="NCBI Taxonomy" id="1703780"/>
    <lineage>
        <taxon>Bacteria</taxon>
        <taxon>Bacteria division WOR-3</taxon>
    </lineage>
</organism>
<feature type="domain" description="Histidine kinase/HSP90-like ATPase" evidence="1">
    <location>
        <begin position="29"/>
        <end position="139"/>
    </location>
</feature>